<evidence type="ECO:0000256" key="1">
    <source>
        <dbReference type="ARBA" id="ARBA00004442"/>
    </source>
</evidence>
<sequence length="565" mass="61033">MRTFFLNKAFQTLLPLLLLLVSAVAHAQTSAGQLLQQNRELEPMPPVLPDATREPAPVELKPLAPKPDQLTFVVKQFVFVGNSKVSSAELQSIVADLIGKPITFDDLKRATDAITEYYREQGWLVRVILPQQDITDGTVTLRIVEAKLGGIKINNQSKRVSDARVEAWIYGRIPQDSELSLDQLDHALLTLNDLPDVAVVGSLQEGAKPGDTILLITVTDKPLFNGQVAVDNYGSSSSGTVRGSALVNVNGPLGIGDQVSVYGMYSQGNNYGRLSYTLPVGNSGLRVGVNGSSMSYRVLGDSFNSLFNNGFANTGGLEATYPIIRTRPMNLIGLLNWNYSQFRNWSNGKSIPENSYDTNVTQIGASGNLIDGLFGGGLNTASLIGSLGDIGKDAWQNSAQLIGVAGTFAKLRYAANRNQALTESLSFYLGVSGQLASKNMDSSEQLYLGGPMNVRAYASGQGAASQGNLTTAELRQNLPYQTQLTAFYDMANVQQWKFNTQNIATNNYILQGYGASLGWIGPYGLNVKAVWAQRTGQLSQSVAQYLSQNGGTSVNRFWLTGSIPF</sequence>
<dbReference type="Proteomes" id="UP000463961">
    <property type="component" value="Chromosome"/>
</dbReference>
<dbReference type="Pfam" id="PF08479">
    <property type="entry name" value="POTRA_2"/>
    <property type="match status" value="1"/>
</dbReference>
<dbReference type="InterPro" id="IPR051544">
    <property type="entry name" value="TPS_OM_transporter"/>
</dbReference>
<dbReference type="Gene3D" id="2.40.160.50">
    <property type="entry name" value="membrane protein fhac: a member of the omp85/tpsb transporter family"/>
    <property type="match status" value="1"/>
</dbReference>
<dbReference type="AlphaFoldDB" id="A0A679HU62"/>
<dbReference type="PROSITE" id="PS51779">
    <property type="entry name" value="POTRA"/>
    <property type="match status" value="1"/>
</dbReference>
<dbReference type="InterPro" id="IPR034746">
    <property type="entry name" value="POTRA"/>
</dbReference>
<evidence type="ECO:0000256" key="4">
    <source>
        <dbReference type="ARBA" id="ARBA00022452"/>
    </source>
</evidence>
<dbReference type="GO" id="GO:0046819">
    <property type="term" value="P:protein secretion by the type V secretion system"/>
    <property type="evidence" value="ECO:0007669"/>
    <property type="project" value="TreeGrafter"/>
</dbReference>
<evidence type="ECO:0000256" key="6">
    <source>
        <dbReference type="ARBA" id="ARBA00022927"/>
    </source>
</evidence>
<dbReference type="GO" id="GO:0098046">
    <property type="term" value="C:type V protein secretion system complex"/>
    <property type="evidence" value="ECO:0007669"/>
    <property type="project" value="TreeGrafter"/>
</dbReference>
<evidence type="ECO:0000313" key="10">
    <source>
        <dbReference type="Proteomes" id="UP000463961"/>
    </source>
</evidence>
<evidence type="ECO:0000256" key="3">
    <source>
        <dbReference type="ARBA" id="ARBA00022448"/>
    </source>
</evidence>
<keyword evidence="8" id="KW-0998">Cell outer membrane</keyword>
<evidence type="ECO:0000256" key="8">
    <source>
        <dbReference type="ARBA" id="ARBA00023237"/>
    </source>
</evidence>
<keyword evidence="10" id="KW-1185">Reference proteome</keyword>
<comment type="similarity">
    <text evidence="2">Belongs to the TPS (TC 1.B.20) family.</text>
</comment>
<proteinExistence type="inferred from homology"/>
<dbReference type="PANTHER" id="PTHR34597:SF1">
    <property type="entry name" value="HEME_HEMOPEXIN TRANSPORTER PROTEIN HUXB"/>
    <property type="match status" value="1"/>
</dbReference>
<evidence type="ECO:0000313" key="9">
    <source>
        <dbReference type="EMBL" id="BBU70018.1"/>
    </source>
</evidence>
<dbReference type="Pfam" id="PF03865">
    <property type="entry name" value="ShlB"/>
    <property type="match status" value="1"/>
</dbReference>
<dbReference type="Gene3D" id="3.10.20.310">
    <property type="entry name" value="membrane protein fhac"/>
    <property type="match status" value="1"/>
</dbReference>
<dbReference type="InterPro" id="IPR013686">
    <property type="entry name" value="Polypept-transport_assoc_ShlB"/>
</dbReference>
<dbReference type="InterPro" id="IPR005565">
    <property type="entry name" value="Hemolysn_activator_HlyB_C"/>
</dbReference>
<keyword evidence="6" id="KW-0653">Protein transport</keyword>
<keyword evidence="4" id="KW-1134">Transmembrane beta strand</keyword>
<accession>A0A679HU62</accession>
<keyword evidence="5" id="KW-0812">Transmembrane</keyword>
<dbReference type="PANTHER" id="PTHR34597">
    <property type="entry name" value="SLR1661 PROTEIN"/>
    <property type="match status" value="1"/>
</dbReference>
<keyword evidence="3" id="KW-0813">Transport</keyword>
<evidence type="ECO:0000256" key="5">
    <source>
        <dbReference type="ARBA" id="ARBA00022692"/>
    </source>
</evidence>
<gene>
    <name evidence="9" type="ORF">ICHIAU1_23010</name>
</gene>
<dbReference type="OrthoDB" id="572300at2"/>
<evidence type="ECO:0000256" key="2">
    <source>
        <dbReference type="ARBA" id="ARBA00009055"/>
    </source>
</evidence>
<name>A0A679HU62_9RHOO</name>
<comment type="subcellular location">
    <subcellularLocation>
        <location evidence="1">Cell outer membrane</location>
    </subcellularLocation>
</comment>
<organism evidence="9 10">
    <name type="scientific">Fluviibacter phosphoraccumulans</name>
    <dbReference type="NCBI Taxonomy" id="1751046"/>
    <lineage>
        <taxon>Bacteria</taxon>
        <taxon>Pseudomonadati</taxon>
        <taxon>Pseudomonadota</taxon>
        <taxon>Betaproteobacteria</taxon>
        <taxon>Rhodocyclales</taxon>
        <taxon>Fluviibacteraceae</taxon>
        <taxon>Fluviibacter</taxon>
    </lineage>
</organism>
<keyword evidence="7" id="KW-0472">Membrane</keyword>
<protein>
    <submittedName>
        <fullName evidence="9">Uncharacterized protein</fullName>
    </submittedName>
</protein>
<reference evidence="10" key="1">
    <citation type="submission" date="2020-01" db="EMBL/GenBank/DDBJ databases">
        <title>Phosphoaccumulans saitamaens gen. nov., sp. nov., a polyphosphate accumulating bacterium isolated from surface river water.</title>
        <authorList>
            <person name="Watanabe K."/>
            <person name="Suda W."/>
        </authorList>
    </citation>
    <scope>NUCLEOTIDE SEQUENCE [LARGE SCALE GENOMIC DNA]</scope>
    <source>
        <strain evidence="10">ICHIAU1</strain>
    </source>
</reference>
<dbReference type="GO" id="GO:0009279">
    <property type="term" value="C:cell outer membrane"/>
    <property type="evidence" value="ECO:0007669"/>
    <property type="project" value="UniProtKB-SubCell"/>
</dbReference>
<evidence type="ECO:0000256" key="7">
    <source>
        <dbReference type="ARBA" id="ARBA00023136"/>
    </source>
</evidence>
<dbReference type="EMBL" id="AP022345">
    <property type="protein sequence ID" value="BBU70018.1"/>
    <property type="molecule type" value="Genomic_DNA"/>
</dbReference>
<dbReference type="RefSeq" id="WP_162049345.1">
    <property type="nucleotide sequence ID" value="NZ_AP019011.1"/>
</dbReference>
<dbReference type="GO" id="GO:0008320">
    <property type="term" value="F:protein transmembrane transporter activity"/>
    <property type="evidence" value="ECO:0007669"/>
    <property type="project" value="TreeGrafter"/>
</dbReference>